<gene>
    <name evidence="4" type="ORF">C1I91_18025</name>
</gene>
<dbReference type="AlphaFoldDB" id="A0A410DWI4"/>
<accession>A0A410DWI4</accession>
<dbReference type="GO" id="GO:0016301">
    <property type="term" value="F:kinase activity"/>
    <property type="evidence" value="ECO:0007669"/>
    <property type="project" value="UniProtKB-KW"/>
</dbReference>
<dbReference type="InterPro" id="IPR009057">
    <property type="entry name" value="Homeodomain-like_sf"/>
</dbReference>
<organism evidence="4 5">
    <name type="scientific">Clostridium manihotivorum</name>
    <dbReference type="NCBI Taxonomy" id="2320868"/>
    <lineage>
        <taxon>Bacteria</taxon>
        <taxon>Bacillati</taxon>
        <taxon>Bacillota</taxon>
        <taxon>Clostridia</taxon>
        <taxon>Eubacteriales</taxon>
        <taxon>Clostridiaceae</taxon>
        <taxon>Clostridium</taxon>
    </lineage>
</organism>
<dbReference type="PROSITE" id="PS50977">
    <property type="entry name" value="HTH_TETR_2"/>
    <property type="match status" value="1"/>
</dbReference>
<dbReference type="InterPro" id="IPR039532">
    <property type="entry name" value="TetR_C_Firmicutes"/>
</dbReference>
<dbReference type="PANTHER" id="PTHR43479">
    <property type="entry name" value="ACREF/ENVCD OPERON REPRESSOR-RELATED"/>
    <property type="match status" value="1"/>
</dbReference>
<evidence type="ECO:0000256" key="2">
    <source>
        <dbReference type="PROSITE-ProRule" id="PRU00335"/>
    </source>
</evidence>
<evidence type="ECO:0000256" key="1">
    <source>
        <dbReference type="ARBA" id="ARBA00023125"/>
    </source>
</evidence>
<protein>
    <submittedName>
        <fullName evidence="4">Dihydroxyacetone kinase transcriptional activator DhaS</fullName>
    </submittedName>
</protein>
<evidence type="ECO:0000259" key="3">
    <source>
        <dbReference type="PROSITE" id="PS50977"/>
    </source>
</evidence>
<feature type="DNA-binding region" description="H-T-H motif" evidence="2">
    <location>
        <begin position="28"/>
        <end position="47"/>
    </location>
</feature>
<dbReference type="KEGG" id="cmah:C1I91_18025"/>
<keyword evidence="4" id="KW-0418">Kinase</keyword>
<evidence type="ECO:0000313" key="4">
    <source>
        <dbReference type="EMBL" id="QAA33391.1"/>
    </source>
</evidence>
<reference evidence="4 5" key="1">
    <citation type="submission" date="2018-01" db="EMBL/GenBank/DDBJ databases">
        <title>Genome Sequencing and Assembly of Anaerobacter polyendosporus strain CT4.</title>
        <authorList>
            <person name="Tachaapaikoon C."/>
            <person name="Sutheeworapong S."/>
            <person name="Jenjaroenpun P."/>
            <person name="Wongsurawat T."/>
            <person name="Nookeaw I."/>
            <person name="Cheawchanlertfa P."/>
            <person name="Kosugi A."/>
            <person name="Cheevadhanarak S."/>
            <person name="Ratanakhanokchai K."/>
        </authorList>
    </citation>
    <scope>NUCLEOTIDE SEQUENCE [LARGE SCALE GENOMIC DNA]</scope>
    <source>
        <strain evidence="4 5">CT4</strain>
    </source>
</reference>
<proteinExistence type="predicted"/>
<dbReference type="Pfam" id="PF00440">
    <property type="entry name" value="TetR_N"/>
    <property type="match status" value="1"/>
</dbReference>
<dbReference type="InterPro" id="IPR050624">
    <property type="entry name" value="HTH-type_Tx_Regulator"/>
</dbReference>
<dbReference type="Pfam" id="PF14278">
    <property type="entry name" value="TetR_C_8"/>
    <property type="match status" value="1"/>
</dbReference>
<dbReference type="OrthoDB" id="9810250at2"/>
<dbReference type="InterPro" id="IPR001647">
    <property type="entry name" value="HTH_TetR"/>
</dbReference>
<dbReference type="RefSeq" id="WP_128214114.1">
    <property type="nucleotide sequence ID" value="NZ_CP025746.1"/>
</dbReference>
<keyword evidence="1 2" id="KW-0238">DNA-binding</keyword>
<feature type="domain" description="HTH tetR-type" evidence="3">
    <location>
        <begin position="5"/>
        <end position="65"/>
    </location>
</feature>
<dbReference type="Proteomes" id="UP000286268">
    <property type="component" value="Chromosome"/>
</dbReference>
<keyword evidence="4" id="KW-0808">Transferase</keyword>
<dbReference type="EMBL" id="CP025746">
    <property type="protein sequence ID" value="QAA33391.1"/>
    <property type="molecule type" value="Genomic_DNA"/>
</dbReference>
<dbReference type="PANTHER" id="PTHR43479:SF7">
    <property type="entry name" value="TETR-FAMILY TRANSCRIPTIONAL REGULATOR"/>
    <property type="match status" value="1"/>
</dbReference>
<sequence>MANSYMTKQLMADSLKKLMEKTPFNKISIQNIVDGCGVTRQAFYYHFQDVYQLLGWIYNNEAVYYLEQNKSYSTWKEGYLEAFKYIEQNKAFCINTLHSIGRDHLERFLFSNTSNSLKQIIDEISEGIKVPESYKKFIIDFYTPAFIALVGKWMEEDMKEKPETIIEDVGFLVDGTIRQAMLRYEEKHR</sequence>
<dbReference type="Gene3D" id="1.10.357.10">
    <property type="entry name" value="Tetracycline Repressor, domain 2"/>
    <property type="match status" value="1"/>
</dbReference>
<dbReference type="SUPFAM" id="SSF46689">
    <property type="entry name" value="Homeodomain-like"/>
    <property type="match status" value="1"/>
</dbReference>
<evidence type="ECO:0000313" key="5">
    <source>
        <dbReference type="Proteomes" id="UP000286268"/>
    </source>
</evidence>
<name>A0A410DWI4_9CLOT</name>
<keyword evidence="5" id="KW-1185">Reference proteome</keyword>
<dbReference type="GO" id="GO:0003677">
    <property type="term" value="F:DNA binding"/>
    <property type="evidence" value="ECO:0007669"/>
    <property type="project" value="UniProtKB-UniRule"/>
</dbReference>